<dbReference type="EMBL" id="JANBVO010000002">
    <property type="protein sequence ID" value="KAJ9156272.1"/>
    <property type="molecule type" value="Genomic_DNA"/>
</dbReference>
<feature type="chain" id="PRO_5041378887" evidence="1">
    <location>
        <begin position="17"/>
        <end position="89"/>
    </location>
</feature>
<keyword evidence="3" id="KW-1185">Reference proteome</keyword>
<comment type="caution">
    <text evidence="2">The sequence shown here is derived from an EMBL/GenBank/DDBJ whole genome shotgun (WGS) entry which is preliminary data.</text>
</comment>
<dbReference type="AlphaFoldDB" id="A0AA38RT93"/>
<dbReference type="Proteomes" id="UP001174694">
    <property type="component" value="Unassembled WGS sequence"/>
</dbReference>
<name>A0AA38RT93_9PEZI</name>
<sequence length="89" mass="9109">MKLSFLSLLFVGAACAAPAGHAKKDADAPAAVFPMVNLPSRRDTGVFPKGNLTVPTGVAFPTATGGPVILPRNLNSTVKRSAFNGSEQA</sequence>
<gene>
    <name evidence="2" type="ORF">NKR23_g925</name>
</gene>
<evidence type="ECO:0000313" key="2">
    <source>
        <dbReference type="EMBL" id="KAJ9156272.1"/>
    </source>
</evidence>
<reference evidence="2" key="1">
    <citation type="submission" date="2022-07" db="EMBL/GenBank/DDBJ databases">
        <title>Fungi with potential for degradation of polypropylene.</title>
        <authorList>
            <person name="Gostincar C."/>
        </authorList>
    </citation>
    <scope>NUCLEOTIDE SEQUENCE</scope>
    <source>
        <strain evidence="2">EXF-13308</strain>
    </source>
</reference>
<dbReference type="PROSITE" id="PS51257">
    <property type="entry name" value="PROKAR_LIPOPROTEIN"/>
    <property type="match status" value="1"/>
</dbReference>
<keyword evidence="1" id="KW-0732">Signal</keyword>
<organism evidence="2 3">
    <name type="scientific">Pleurostoma richardsiae</name>
    <dbReference type="NCBI Taxonomy" id="41990"/>
    <lineage>
        <taxon>Eukaryota</taxon>
        <taxon>Fungi</taxon>
        <taxon>Dikarya</taxon>
        <taxon>Ascomycota</taxon>
        <taxon>Pezizomycotina</taxon>
        <taxon>Sordariomycetes</taxon>
        <taxon>Sordariomycetidae</taxon>
        <taxon>Calosphaeriales</taxon>
        <taxon>Pleurostomataceae</taxon>
        <taxon>Pleurostoma</taxon>
    </lineage>
</organism>
<protein>
    <submittedName>
        <fullName evidence="2">Uncharacterized protein</fullName>
    </submittedName>
</protein>
<accession>A0AA38RT93</accession>
<proteinExistence type="predicted"/>
<evidence type="ECO:0000256" key="1">
    <source>
        <dbReference type="SAM" id="SignalP"/>
    </source>
</evidence>
<evidence type="ECO:0000313" key="3">
    <source>
        <dbReference type="Proteomes" id="UP001174694"/>
    </source>
</evidence>
<feature type="signal peptide" evidence="1">
    <location>
        <begin position="1"/>
        <end position="16"/>
    </location>
</feature>